<proteinExistence type="predicted"/>
<sequence length="219" mass="23958">MILETLAILDFQLQEGTGLGKYAACRPLCECAARCIVSIKQSCLVFSFGLAGLICYLSVSSLGRKASMADAIGPFLLSRAQSWTLWFVIDGLTPCCGFLARWCLEGRPARCGVWGSVRPRAPDVLRPGATRYERKDGLRKELTWALEALAKKREEAALLQWRIHHLEAELLELESMDAGLPDPTGGLGVPVPWGTASFDQYDPKDMVGAVSRPSGWQTA</sequence>
<organism evidence="1">
    <name type="scientific">Alexandrium catenella</name>
    <name type="common">Red tide dinoflagellate</name>
    <name type="synonym">Gonyaulax catenella</name>
    <dbReference type="NCBI Taxonomy" id="2925"/>
    <lineage>
        <taxon>Eukaryota</taxon>
        <taxon>Sar</taxon>
        <taxon>Alveolata</taxon>
        <taxon>Dinophyceae</taxon>
        <taxon>Gonyaulacales</taxon>
        <taxon>Pyrocystaceae</taxon>
        <taxon>Alexandrium</taxon>
    </lineage>
</organism>
<protein>
    <submittedName>
        <fullName evidence="1">Uncharacterized protein</fullName>
    </submittedName>
</protein>
<reference evidence="1" key="1">
    <citation type="submission" date="2021-01" db="EMBL/GenBank/DDBJ databases">
        <authorList>
            <person name="Corre E."/>
            <person name="Pelletier E."/>
            <person name="Niang G."/>
            <person name="Scheremetjew M."/>
            <person name="Finn R."/>
            <person name="Kale V."/>
            <person name="Holt S."/>
            <person name="Cochrane G."/>
            <person name="Meng A."/>
            <person name="Brown T."/>
            <person name="Cohen L."/>
        </authorList>
    </citation>
    <scope>NUCLEOTIDE SEQUENCE</scope>
    <source>
        <strain evidence="1">OF101</strain>
    </source>
</reference>
<name>A0A7S1MET1_ALECA</name>
<accession>A0A7S1MET1</accession>
<gene>
    <name evidence="1" type="ORF">ACAT0790_LOCUS21583</name>
</gene>
<evidence type="ECO:0000313" key="1">
    <source>
        <dbReference type="EMBL" id="CAD9129818.1"/>
    </source>
</evidence>
<dbReference type="EMBL" id="HBGE01035539">
    <property type="protein sequence ID" value="CAD9129818.1"/>
    <property type="molecule type" value="Transcribed_RNA"/>
</dbReference>
<dbReference type="AlphaFoldDB" id="A0A7S1MET1"/>